<organism evidence="3 4">
    <name type="scientific">Microbacterium phage Goodman</name>
    <dbReference type="NCBI Taxonomy" id="2484206"/>
    <lineage>
        <taxon>Viruses</taxon>
        <taxon>Duplodnaviria</taxon>
        <taxon>Heunggongvirae</taxon>
        <taxon>Uroviricota</taxon>
        <taxon>Caudoviricetes</taxon>
        <taxon>Goodmanvirus</taxon>
        <taxon>Goodmanvirus goodman</taxon>
    </lineage>
</organism>
<dbReference type="EMBL" id="MK016495">
    <property type="protein sequence ID" value="AYQ99475.1"/>
    <property type="molecule type" value="Genomic_DNA"/>
</dbReference>
<evidence type="ECO:0000259" key="2">
    <source>
        <dbReference type="Pfam" id="PF24201"/>
    </source>
</evidence>
<dbReference type="RefSeq" id="YP_009815922.1">
    <property type="nucleotide sequence ID" value="NC_048101.1"/>
</dbReference>
<protein>
    <submittedName>
        <fullName evidence="3">Tail assembly chaperone</fullName>
    </submittedName>
</protein>
<dbReference type="InterPro" id="IPR055849">
    <property type="entry name" value="DUF7426"/>
</dbReference>
<gene>
    <name evidence="3" type="primary">19</name>
    <name evidence="3" type="ORF">PBI_GOODMAN_19</name>
</gene>
<sequence length="240" mass="26851">MANEDYNELQAFLDDDGITLPLIRSKAHPEGKAYFVESPDFETGLTMQNLSSIAQRLANGIEVSPDEAKSLKFSDGAEEQGFAKMVLGDALDQMLADGVKWGPIRNATQYVFTYYAMSASQAKKLVQSAPKVRPPANRAERRAKKPKKEVLTDWGPEGPNGQTRFEPPASSGGNLLHAMLGEWDKIEADFQQVYSVDLTEVLLHGRKSWRWFKVRLKNLLVVESRIQHQFNPVKSSKNKG</sequence>
<feature type="domain" description="DUF7426" evidence="2">
    <location>
        <begin position="8"/>
        <end position="147"/>
    </location>
</feature>
<keyword evidence="4" id="KW-1185">Reference proteome</keyword>
<dbReference type="Proteomes" id="UP000279037">
    <property type="component" value="Segment"/>
</dbReference>
<evidence type="ECO:0000256" key="1">
    <source>
        <dbReference type="SAM" id="MobiDB-lite"/>
    </source>
</evidence>
<evidence type="ECO:0000313" key="3">
    <source>
        <dbReference type="EMBL" id="AYQ99475.1"/>
    </source>
</evidence>
<name>A0A3G3LZD7_9CAUD</name>
<dbReference type="Pfam" id="PF24201">
    <property type="entry name" value="DUF7426"/>
    <property type="match status" value="1"/>
</dbReference>
<proteinExistence type="predicted"/>
<reference evidence="3 4" key="1">
    <citation type="submission" date="2018-10" db="EMBL/GenBank/DDBJ databases">
        <authorList>
            <person name="Garlena R.A."/>
            <person name="Russell D.A."/>
            <person name="Pope W.H."/>
            <person name="Jacobs-Sera D."/>
            <person name="Hatfull G.F."/>
        </authorList>
    </citation>
    <scope>NUCLEOTIDE SEQUENCE [LARGE SCALE GENOMIC DNA]</scope>
</reference>
<evidence type="ECO:0000313" key="4">
    <source>
        <dbReference type="Proteomes" id="UP000279037"/>
    </source>
</evidence>
<accession>A0A3G3LZD7</accession>
<feature type="region of interest" description="Disordered" evidence="1">
    <location>
        <begin position="126"/>
        <end position="171"/>
    </location>
</feature>
<dbReference type="GeneID" id="55007155"/>
<dbReference type="KEGG" id="vg:55007155"/>